<dbReference type="InterPro" id="IPR036388">
    <property type="entry name" value="WH-like_DNA-bd_sf"/>
</dbReference>
<comment type="caution">
    <text evidence="2">The sequence shown here is derived from an EMBL/GenBank/DDBJ whole genome shotgun (WGS) entry which is preliminary data.</text>
</comment>
<sequence length="230" mass="25435">METNEILVELAQALADPLRLVLLQRLMEGPATVSELMAVTGEAQSKLSNHLAVLRERELVRSQREGRQMVYSLRDASVAQLIEALSSIAGKVPPKIWKSPQLVEARTCYDHLAGRYGVAVLDALIARSALQLTTTPHAEIQPGPRFQETFTELGIDPAAVRRERRRFALACLDWTERRPHLGGALGAALWAQFVKHGWIVKQQGTRAVIVTREGQAWLQKHLGVSIGDIG</sequence>
<dbReference type="InterPro" id="IPR011991">
    <property type="entry name" value="ArsR-like_HTH"/>
</dbReference>
<evidence type="ECO:0000259" key="1">
    <source>
        <dbReference type="PROSITE" id="PS50987"/>
    </source>
</evidence>
<evidence type="ECO:0000313" key="3">
    <source>
        <dbReference type="Proteomes" id="UP000635565"/>
    </source>
</evidence>
<organism evidence="2 3">
    <name type="scientific">Dictyobacter formicarum</name>
    <dbReference type="NCBI Taxonomy" id="2778368"/>
    <lineage>
        <taxon>Bacteria</taxon>
        <taxon>Bacillati</taxon>
        <taxon>Chloroflexota</taxon>
        <taxon>Ktedonobacteria</taxon>
        <taxon>Ktedonobacterales</taxon>
        <taxon>Dictyobacteraceae</taxon>
        <taxon>Dictyobacter</taxon>
    </lineage>
</organism>
<dbReference type="PRINTS" id="PR00778">
    <property type="entry name" value="HTHARSR"/>
</dbReference>
<dbReference type="NCBIfam" id="NF033788">
    <property type="entry name" value="HTH_metalloreg"/>
    <property type="match status" value="1"/>
</dbReference>
<evidence type="ECO:0000313" key="2">
    <source>
        <dbReference type="EMBL" id="GHO85779.1"/>
    </source>
</evidence>
<dbReference type="Gene3D" id="1.10.10.10">
    <property type="entry name" value="Winged helix-like DNA-binding domain superfamily/Winged helix DNA-binding domain"/>
    <property type="match status" value="1"/>
</dbReference>
<keyword evidence="3" id="KW-1185">Reference proteome</keyword>
<proteinExistence type="predicted"/>
<dbReference type="Pfam" id="PF01022">
    <property type="entry name" value="HTH_5"/>
    <property type="match status" value="1"/>
</dbReference>
<dbReference type="InterPro" id="IPR001845">
    <property type="entry name" value="HTH_ArsR_DNA-bd_dom"/>
</dbReference>
<name>A0ABQ3VJB7_9CHLR</name>
<dbReference type="Proteomes" id="UP000635565">
    <property type="component" value="Unassembled WGS sequence"/>
</dbReference>
<gene>
    <name evidence="2" type="ORF">KSZ_37850</name>
</gene>
<reference evidence="2 3" key="1">
    <citation type="journal article" date="2021" name="Int. J. Syst. Evol. Microbiol.">
        <title>Reticulibacter mediterranei gen. nov., sp. nov., within the new family Reticulibacteraceae fam. nov., and Ktedonospora formicarum gen. nov., sp. nov., Ktedonobacter robiniae sp. nov., Dictyobacter formicarum sp. nov. and Dictyobacter arantiisoli sp. nov., belonging to the class Ktedonobacteria.</title>
        <authorList>
            <person name="Yabe S."/>
            <person name="Zheng Y."/>
            <person name="Wang C.M."/>
            <person name="Sakai Y."/>
            <person name="Abe K."/>
            <person name="Yokota A."/>
            <person name="Donadio S."/>
            <person name="Cavaletti L."/>
            <person name="Monciardini P."/>
        </authorList>
    </citation>
    <scope>NUCLEOTIDE SEQUENCE [LARGE SCALE GENOMIC DNA]</scope>
    <source>
        <strain evidence="2 3">SOSP1-9</strain>
    </source>
</reference>
<dbReference type="PANTHER" id="PTHR39168">
    <property type="entry name" value="TRANSCRIPTIONAL REGULATOR-RELATED"/>
    <property type="match status" value="1"/>
</dbReference>
<dbReference type="SUPFAM" id="SSF46785">
    <property type="entry name" value="Winged helix' DNA-binding domain"/>
    <property type="match status" value="1"/>
</dbReference>
<dbReference type="PROSITE" id="PS50987">
    <property type="entry name" value="HTH_ARSR_2"/>
    <property type="match status" value="1"/>
</dbReference>
<dbReference type="RefSeq" id="WP_201363423.1">
    <property type="nucleotide sequence ID" value="NZ_BNJJ01000010.1"/>
</dbReference>
<protein>
    <submittedName>
        <fullName evidence="2">Transcriptional regulator</fullName>
    </submittedName>
</protein>
<dbReference type="CDD" id="cd00090">
    <property type="entry name" value="HTH_ARSR"/>
    <property type="match status" value="1"/>
</dbReference>
<accession>A0ABQ3VJB7</accession>
<dbReference type="EMBL" id="BNJJ01000010">
    <property type="protein sequence ID" value="GHO85779.1"/>
    <property type="molecule type" value="Genomic_DNA"/>
</dbReference>
<dbReference type="SMART" id="SM00418">
    <property type="entry name" value="HTH_ARSR"/>
    <property type="match status" value="1"/>
</dbReference>
<feature type="domain" description="HTH arsR-type" evidence="1">
    <location>
        <begin position="1"/>
        <end position="93"/>
    </location>
</feature>
<dbReference type="PANTHER" id="PTHR39168:SF2">
    <property type="entry name" value="HTH-TYPE TRANSCRIPTIONAL REGULATOR CMTR"/>
    <property type="match status" value="1"/>
</dbReference>
<dbReference type="InterPro" id="IPR036390">
    <property type="entry name" value="WH_DNA-bd_sf"/>
</dbReference>
<dbReference type="InterPro" id="IPR052543">
    <property type="entry name" value="HTH_Metal-responsive_Reg"/>
</dbReference>